<keyword evidence="2" id="KW-0808">Transferase</keyword>
<dbReference type="CDD" id="cd02440">
    <property type="entry name" value="AdoMet_MTases"/>
    <property type="match status" value="1"/>
</dbReference>
<dbReference type="PANTHER" id="PTHR45036:SF1">
    <property type="entry name" value="METHYLTRANSFERASE LIKE 7A"/>
    <property type="match status" value="1"/>
</dbReference>
<name>A0AA35G7D5_9FIRM</name>
<keyword evidence="3" id="KW-1185">Reference proteome</keyword>
<accession>A0AA35G7D5</accession>
<dbReference type="SUPFAM" id="SSF53335">
    <property type="entry name" value="S-adenosyl-L-methionine-dependent methyltransferases"/>
    <property type="match status" value="1"/>
</dbReference>
<feature type="domain" description="Methyltransferase type 11" evidence="1">
    <location>
        <begin position="51"/>
        <end position="147"/>
    </location>
</feature>
<protein>
    <submittedName>
        <fullName evidence="2">Methyltransferase type 11</fullName>
    </submittedName>
</protein>
<dbReference type="Gene3D" id="3.40.50.150">
    <property type="entry name" value="Vaccinia Virus protein VP39"/>
    <property type="match status" value="1"/>
</dbReference>
<dbReference type="AlphaFoldDB" id="A0AA35G7D5"/>
<evidence type="ECO:0000313" key="3">
    <source>
        <dbReference type="Proteomes" id="UP001163687"/>
    </source>
</evidence>
<dbReference type="InterPro" id="IPR052356">
    <property type="entry name" value="Thiol_S-MT"/>
</dbReference>
<dbReference type="GO" id="GO:0008757">
    <property type="term" value="F:S-adenosylmethionine-dependent methyltransferase activity"/>
    <property type="evidence" value="ECO:0007669"/>
    <property type="project" value="InterPro"/>
</dbReference>
<dbReference type="InterPro" id="IPR029063">
    <property type="entry name" value="SAM-dependent_MTases_sf"/>
</dbReference>
<dbReference type="EMBL" id="AP025628">
    <property type="protein sequence ID" value="BDG59208.1"/>
    <property type="molecule type" value="Genomic_DNA"/>
</dbReference>
<gene>
    <name evidence="2" type="ORF">caldi_02980</name>
</gene>
<reference evidence="2" key="1">
    <citation type="submission" date="2022-03" db="EMBL/GenBank/DDBJ databases">
        <title>Complete genome sequence of Caldinitratiruptor microaerophilus.</title>
        <authorList>
            <person name="Mukaiyama R."/>
            <person name="Nishiyama T."/>
            <person name="Ueda K."/>
        </authorList>
    </citation>
    <scope>NUCLEOTIDE SEQUENCE</scope>
    <source>
        <strain evidence="2">JCM 16183</strain>
    </source>
</reference>
<sequence>MAEPGRSVDERRTAVIRRRYNRNAIFYDAMDRAIREEWRRSVVGQAFGKVLEVGVGTGKNLPYYDPGRVTELTAIDFSPAMLARARRRAHLCPVPVTLLEMDAQRMGFPDHTFDSAVATCVFCSVPDPVLGLREIRRVLKPGGMAFFLEHVRIDAPVIGTLMDLLNPISVGLTGVNINRRTVENIRRAGFEIVKEENVSGRLVKRITARA</sequence>
<dbReference type="PANTHER" id="PTHR45036">
    <property type="entry name" value="METHYLTRANSFERASE LIKE 7B"/>
    <property type="match status" value="1"/>
</dbReference>
<organism evidence="2 3">
    <name type="scientific">Caldinitratiruptor microaerophilus</name>
    <dbReference type="NCBI Taxonomy" id="671077"/>
    <lineage>
        <taxon>Bacteria</taxon>
        <taxon>Bacillati</taxon>
        <taxon>Bacillota</taxon>
        <taxon>Clostridia</taxon>
        <taxon>Eubacteriales</taxon>
        <taxon>Symbiobacteriaceae</taxon>
        <taxon>Caldinitratiruptor</taxon>
    </lineage>
</organism>
<dbReference type="Proteomes" id="UP001163687">
    <property type="component" value="Chromosome"/>
</dbReference>
<keyword evidence="2" id="KW-0489">Methyltransferase</keyword>
<dbReference type="InterPro" id="IPR013216">
    <property type="entry name" value="Methyltransf_11"/>
</dbReference>
<dbReference type="RefSeq" id="WP_264843325.1">
    <property type="nucleotide sequence ID" value="NZ_AP025628.1"/>
</dbReference>
<evidence type="ECO:0000313" key="2">
    <source>
        <dbReference type="EMBL" id="BDG59208.1"/>
    </source>
</evidence>
<dbReference type="Pfam" id="PF08241">
    <property type="entry name" value="Methyltransf_11"/>
    <property type="match status" value="1"/>
</dbReference>
<dbReference type="GO" id="GO:0032259">
    <property type="term" value="P:methylation"/>
    <property type="evidence" value="ECO:0007669"/>
    <property type="project" value="UniProtKB-KW"/>
</dbReference>
<proteinExistence type="predicted"/>
<evidence type="ECO:0000259" key="1">
    <source>
        <dbReference type="Pfam" id="PF08241"/>
    </source>
</evidence>
<dbReference type="KEGG" id="cmic:caldi_02980"/>